<dbReference type="EMBL" id="BMSJ01000004">
    <property type="protein sequence ID" value="GGR24001.1"/>
    <property type="molecule type" value="Genomic_DNA"/>
</dbReference>
<organism evidence="2 5">
    <name type="scientific">Streptomyces cinereoruber</name>
    <dbReference type="NCBI Taxonomy" id="67260"/>
    <lineage>
        <taxon>Bacteria</taxon>
        <taxon>Bacillati</taxon>
        <taxon>Actinomycetota</taxon>
        <taxon>Actinomycetes</taxon>
        <taxon>Kitasatosporales</taxon>
        <taxon>Streptomycetaceae</taxon>
        <taxon>Streptomyces</taxon>
    </lineage>
</organism>
<evidence type="ECO:0000313" key="4">
    <source>
        <dbReference type="Proteomes" id="UP000326029"/>
    </source>
</evidence>
<evidence type="ECO:0000313" key="2">
    <source>
        <dbReference type="EMBL" id="GGR24001.1"/>
    </source>
</evidence>
<gene>
    <name evidence="3" type="ORF">CP977_03855</name>
    <name evidence="2" type="ORF">GCM10010497_27790</name>
</gene>
<name>A0AAV4KI57_9ACTN</name>
<reference evidence="2" key="3">
    <citation type="submission" date="2023-08" db="EMBL/GenBank/DDBJ databases">
        <authorList>
            <person name="Sun Q."/>
            <person name="Ohkuma M."/>
        </authorList>
    </citation>
    <scope>NUCLEOTIDE SEQUENCE</scope>
    <source>
        <strain evidence="2">JCM 4205</strain>
    </source>
</reference>
<protein>
    <submittedName>
        <fullName evidence="2">Uncharacterized protein</fullName>
    </submittedName>
</protein>
<evidence type="ECO:0000313" key="3">
    <source>
        <dbReference type="EMBL" id="QEV31409.1"/>
    </source>
</evidence>
<reference evidence="3 4" key="2">
    <citation type="submission" date="2017-09" db="EMBL/GenBank/DDBJ databases">
        <authorList>
            <person name="Lee N."/>
            <person name="Cho B.-K."/>
        </authorList>
    </citation>
    <scope>NUCLEOTIDE SEQUENCE [LARGE SCALE GENOMIC DNA]</scope>
    <source>
        <strain evidence="3 4">ATCC 19740</strain>
    </source>
</reference>
<dbReference type="EMBL" id="CP023693">
    <property type="protein sequence ID" value="QEV31409.1"/>
    <property type="molecule type" value="Genomic_DNA"/>
</dbReference>
<feature type="compositionally biased region" description="Pro residues" evidence="1">
    <location>
        <begin position="86"/>
        <end position="104"/>
    </location>
</feature>
<evidence type="ECO:0000313" key="5">
    <source>
        <dbReference type="Proteomes" id="UP000642014"/>
    </source>
</evidence>
<dbReference type="RefSeq" id="WP_062757517.1">
    <property type="nucleotide sequence ID" value="NZ_BMSJ01000004.1"/>
</dbReference>
<accession>A0AAV4KI57</accession>
<reference evidence="2 5" key="1">
    <citation type="journal article" date="2014" name="Int. J. Syst. Evol. Microbiol.">
        <title>Complete genome sequence of Corynebacterium casei LMG S-19264T (=DSM 44701T), isolated from a smear-ripened cheese.</title>
        <authorList>
            <consortium name="US DOE Joint Genome Institute (JGI-PGF)"/>
            <person name="Walter F."/>
            <person name="Albersmeier A."/>
            <person name="Kalinowski J."/>
            <person name="Ruckert C."/>
        </authorList>
    </citation>
    <scope>NUCLEOTIDE SEQUENCE [LARGE SCALE GENOMIC DNA]</scope>
    <source>
        <strain evidence="2 5">JCM 4205</strain>
    </source>
</reference>
<dbReference type="GeneID" id="95452900"/>
<dbReference type="AlphaFoldDB" id="A0AAV4KI57"/>
<dbReference type="Proteomes" id="UP000326029">
    <property type="component" value="Chromosome"/>
</dbReference>
<feature type="region of interest" description="Disordered" evidence="1">
    <location>
        <begin position="74"/>
        <end position="152"/>
    </location>
</feature>
<sequence>MDDDAVRASFDGRSRVELRPHRVTAAGRQRIEEIAHALGYRLLAVEPNGFYGVRLVFERDEAPHTRRRRELTVARLRAGGPLLPASEPPSPPPPSPPPPAPSSPPVRQRRPGGIPSGPPPPPPVAAPAGPRIPPPPAYPPPPPPPPPVAPGT</sequence>
<keyword evidence="4" id="KW-1185">Reference proteome</keyword>
<feature type="compositionally biased region" description="Pro residues" evidence="1">
    <location>
        <begin position="116"/>
        <end position="152"/>
    </location>
</feature>
<evidence type="ECO:0000256" key="1">
    <source>
        <dbReference type="SAM" id="MobiDB-lite"/>
    </source>
</evidence>
<feature type="compositionally biased region" description="Low complexity" evidence="1">
    <location>
        <begin position="74"/>
        <end position="85"/>
    </location>
</feature>
<proteinExistence type="predicted"/>
<dbReference type="Proteomes" id="UP000642014">
    <property type="component" value="Unassembled WGS sequence"/>
</dbReference>